<dbReference type="Proteomes" id="UP000030528">
    <property type="component" value="Unassembled WGS sequence"/>
</dbReference>
<dbReference type="EMBL" id="AVPE01000009">
    <property type="protein sequence ID" value="KGX91613.1"/>
    <property type="molecule type" value="Genomic_DNA"/>
</dbReference>
<comment type="caution">
    <text evidence="1">The sequence shown here is derived from an EMBL/GenBank/DDBJ whole genome shotgun (WGS) entry which is preliminary data.</text>
</comment>
<evidence type="ECO:0000313" key="2">
    <source>
        <dbReference type="Proteomes" id="UP000030528"/>
    </source>
</evidence>
<dbReference type="AlphaFoldDB" id="A0A0A5GK65"/>
<organism evidence="1 2">
    <name type="scientific">Pontibacillus halophilus JSM 076056 = DSM 19796</name>
    <dbReference type="NCBI Taxonomy" id="1385510"/>
    <lineage>
        <taxon>Bacteria</taxon>
        <taxon>Bacillati</taxon>
        <taxon>Bacillota</taxon>
        <taxon>Bacilli</taxon>
        <taxon>Bacillales</taxon>
        <taxon>Bacillaceae</taxon>
        <taxon>Pontibacillus</taxon>
    </lineage>
</organism>
<reference evidence="1 2" key="1">
    <citation type="submission" date="2013-08" db="EMBL/GenBank/DDBJ databases">
        <authorList>
            <person name="Huang J."/>
            <person name="Wang G."/>
        </authorList>
    </citation>
    <scope>NUCLEOTIDE SEQUENCE [LARGE SCALE GENOMIC DNA]</scope>
    <source>
        <strain evidence="1 2">JSM 076056</strain>
    </source>
</reference>
<accession>A0A0A5GK65</accession>
<name>A0A0A5GK65_9BACI</name>
<evidence type="ECO:0000313" key="1">
    <source>
        <dbReference type="EMBL" id="KGX91613.1"/>
    </source>
</evidence>
<proteinExistence type="predicted"/>
<keyword evidence="2" id="KW-1185">Reference proteome</keyword>
<sequence length="45" mass="5569">MKDIDWRLISFVWLTLTTEHWLFIHRPALYYWDTGTGFSSHSRRK</sequence>
<gene>
    <name evidence="1" type="ORF">N781_03760</name>
</gene>
<protein>
    <submittedName>
        <fullName evidence="1">Uncharacterized protein</fullName>
    </submittedName>
</protein>